<sequence>MSTEDGESSGRPKEISTEHVHYTIHKYLGIRKLCAKWVPRELTFDKKQRRVDDSEQCLTMIKCNKPEFLRLYVTMDETWLHHFTLKSNRQSSEWTAHYKPVPKRGKTQHIKSHKKVDLEGI</sequence>
<evidence type="ECO:0000256" key="1">
    <source>
        <dbReference type="SAM" id="MobiDB-lite"/>
    </source>
</evidence>
<gene>
    <name evidence="2" type="ORF">GWI33_010295</name>
</gene>
<feature type="compositionally biased region" description="Basic residues" evidence="1">
    <location>
        <begin position="101"/>
        <end position="114"/>
    </location>
</feature>
<evidence type="ECO:0008006" key="4">
    <source>
        <dbReference type="Google" id="ProtNLM"/>
    </source>
</evidence>
<protein>
    <recommendedName>
        <fullName evidence="4">Histone-lysine N-methyltransferase SETMAR</fullName>
    </recommendedName>
</protein>
<name>A0A834J1Y3_RHYFE</name>
<evidence type="ECO:0000313" key="2">
    <source>
        <dbReference type="EMBL" id="KAF7285642.1"/>
    </source>
</evidence>
<dbReference type="GO" id="GO:0003676">
    <property type="term" value="F:nucleic acid binding"/>
    <property type="evidence" value="ECO:0007669"/>
    <property type="project" value="InterPro"/>
</dbReference>
<evidence type="ECO:0000313" key="3">
    <source>
        <dbReference type="Proteomes" id="UP000625711"/>
    </source>
</evidence>
<dbReference type="AlphaFoldDB" id="A0A834J1Y3"/>
<dbReference type="InterPro" id="IPR052709">
    <property type="entry name" value="Transposase-MT_Hybrid"/>
</dbReference>
<dbReference type="PANTHER" id="PTHR46060:SF1">
    <property type="entry name" value="MARINER MOS1 TRANSPOSASE-LIKE PROTEIN"/>
    <property type="match status" value="1"/>
</dbReference>
<accession>A0A834J1Y3</accession>
<proteinExistence type="predicted"/>
<dbReference type="InterPro" id="IPR036397">
    <property type="entry name" value="RNaseH_sf"/>
</dbReference>
<organism evidence="2 3">
    <name type="scientific">Rhynchophorus ferrugineus</name>
    <name type="common">Red palm weevil</name>
    <name type="synonym">Curculio ferrugineus</name>
    <dbReference type="NCBI Taxonomy" id="354439"/>
    <lineage>
        <taxon>Eukaryota</taxon>
        <taxon>Metazoa</taxon>
        <taxon>Ecdysozoa</taxon>
        <taxon>Arthropoda</taxon>
        <taxon>Hexapoda</taxon>
        <taxon>Insecta</taxon>
        <taxon>Pterygota</taxon>
        <taxon>Neoptera</taxon>
        <taxon>Endopterygota</taxon>
        <taxon>Coleoptera</taxon>
        <taxon>Polyphaga</taxon>
        <taxon>Cucujiformia</taxon>
        <taxon>Curculionidae</taxon>
        <taxon>Dryophthorinae</taxon>
        <taxon>Rhynchophorus</taxon>
    </lineage>
</organism>
<keyword evidence="3" id="KW-1185">Reference proteome</keyword>
<feature type="region of interest" description="Disordered" evidence="1">
    <location>
        <begin position="101"/>
        <end position="121"/>
    </location>
</feature>
<dbReference type="OrthoDB" id="8189655at2759"/>
<dbReference type="PANTHER" id="PTHR46060">
    <property type="entry name" value="MARINER MOS1 TRANSPOSASE-LIKE PROTEIN"/>
    <property type="match status" value="1"/>
</dbReference>
<comment type="caution">
    <text evidence="2">The sequence shown here is derived from an EMBL/GenBank/DDBJ whole genome shotgun (WGS) entry which is preliminary data.</text>
</comment>
<reference evidence="2" key="1">
    <citation type="submission" date="2020-08" db="EMBL/GenBank/DDBJ databases">
        <title>Genome sequencing and assembly of the red palm weevil Rhynchophorus ferrugineus.</title>
        <authorList>
            <person name="Dias G.B."/>
            <person name="Bergman C.M."/>
            <person name="Manee M."/>
        </authorList>
    </citation>
    <scope>NUCLEOTIDE SEQUENCE</scope>
    <source>
        <strain evidence="2">AA-2017</strain>
        <tissue evidence="2">Whole larva</tissue>
    </source>
</reference>
<dbReference type="EMBL" id="JAACXV010000049">
    <property type="protein sequence ID" value="KAF7285642.1"/>
    <property type="molecule type" value="Genomic_DNA"/>
</dbReference>
<dbReference type="Gene3D" id="3.30.420.10">
    <property type="entry name" value="Ribonuclease H-like superfamily/Ribonuclease H"/>
    <property type="match status" value="1"/>
</dbReference>
<dbReference type="Proteomes" id="UP000625711">
    <property type="component" value="Unassembled WGS sequence"/>
</dbReference>